<dbReference type="Proteomes" id="UP000826722">
    <property type="component" value="Chromosome"/>
</dbReference>
<evidence type="ECO:0000313" key="4">
    <source>
        <dbReference type="Proteomes" id="UP000826722"/>
    </source>
</evidence>
<evidence type="ECO:0000259" key="2">
    <source>
        <dbReference type="PROSITE" id="PS50975"/>
    </source>
</evidence>
<dbReference type="GO" id="GO:0005524">
    <property type="term" value="F:ATP binding"/>
    <property type="evidence" value="ECO:0007669"/>
    <property type="project" value="UniProtKB-UniRule"/>
</dbReference>
<keyword evidence="1" id="KW-0067">ATP-binding</keyword>
<keyword evidence="1" id="KW-0547">Nucleotide-binding</keyword>
<dbReference type="SUPFAM" id="SSF56059">
    <property type="entry name" value="Glutathione synthetase ATP-binding domain-like"/>
    <property type="match status" value="1"/>
</dbReference>
<organism evidence="3 4">
    <name type="scientific">Methyloradius palustris</name>
    <dbReference type="NCBI Taxonomy" id="2778876"/>
    <lineage>
        <taxon>Bacteria</taxon>
        <taxon>Pseudomonadati</taxon>
        <taxon>Pseudomonadota</taxon>
        <taxon>Betaproteobacteria</taxon>
        <taxon>Nitrosomonadales</taxon>
        <taxon>Methylophilaceae</taxon>
        <taxon>Methyloradius</taxon>
    </lineage>
</organism>
<dbReference type="InterPro" id="IPR016677">
    <property type="entry name" value="UCP016817_carboligase"/>
</dbReference>
<gene>
    <name evidence="3" type="ORF">ZMTM_11830</name>
</gene>
<dbReference type="Gene3D" id="3.30.470.20">
    <property type="entry name" value="ATP-grasp fold, B domain"/>
    <property type="match status" value="1"/>
</dbReference>
<proteinExistence type="predicted"/>
<dbReference type="InterPro" id="IPR011761">
    <property type="entry name" value="ATP-grasp"/>
</dbReference>
<dbReference type="GO" id="GO:0046872">
    <property type="term" value="F:metal ion binding"/>
    <property type="evidence" value="ECO:0007669"/>
    <property type="project" value="InterPro"/>
</dbReference>
<sequence>MLAADVFGDCETRDAAHDVLVLDYQHGGFLAEDIHSRLLPAIESFAPDYFLYGSGFEVQPDLLNEIARHTLVLGNTADTVAAIKDPEEFSNACQASAISVPQIMRNPPDNKKDAWLVKQIGGSGGMHIKGYSNDMHLIPHAHVYYQKQSPGIPFSYLFLANGQEIKTVSFQRQLLAPQLDIYSYRYGGLVYGIEFSSELQRSIADAALKLTKWFGLVGLNSLDFLLQDESFDVLEINPRLSASFSLYPDGPDLLRMHMLACQRLDLDLMGFPDQEAASESIIHLVVYAKHDLVIPAQFDWPQWVMDRPLPGFFVLADTPLCTVLASAEDAIKSEKLARQRAIILQDELSHFATKRNYNN</sequence>
<evidence type="ECO:0000313" key="3">
    <source>
        <dbReference type="EMBL" id="BCM24924.1"/>
    </source>
</evidence>
<dbReference type="RefSeq" id="WP_221765407.1">
    <property type="nucleotide sequence ID" value="NZ_AP024110.1"/>
</dbReference>
<dbReference type="PROSITE" id="PS50975">
    <property type="entry name" value="ATP_GRASP"/>
    <property type="match status" value="1"/>
</dbReference>
<protein>
    <recommendedName>
        <fullName evidence="2">ATP-grasp domain-containing protein</fullName>
    </recommendedName>
</protein>
<accession>A0A8D5GE20</accession>
<name>A0A8D5GE20_9PROT</name>
<dbReference type="PIRSF" id="PIRSF016817">
    <property type="entry name" value="UCP016817_carboligase"/>
    <property type="match status" value="1"/>
</dbReference>
<feature type="domain" description="ATP-grasp" evidence="2">
    <location>
        <begin position="196"/>
        <end position="262"/>
    </location>
</feature>
<dbReference type="InterPro" id="IPR003806">
    <property type="entry name" value="ATP-grasp_PylC-type"/>
</dbReference>
<dbReference type="EMBL" id="AP024110">
    <property type="protein sequence ID" value="BCM24924.1"/>
    <property type="molecule type" value="Genomic_DNA"/>
</dbReference>
<evidence type="ECO:0000256" key="1">
    <source>
        <dbReference type="PROSITE-ProRule" id="PRU00409"/>
    </source>
</evidence>
<dbReference type="KEGG" id="mpau:ZMTM_11830"/>
<dbReference type="Pfam" id="PF02655">
    <property type="entry name" value="ATP-grasp_3"/>
    <property type="match status" value="1"/>
</dbReference>
<reference evidence="3" key="1">
    <citation type="journal article" date="2021" name="Arch. Microbiol.">
        <title>Methyloradius palustris gen. nov., sp. nov., a methanol-oxidizing bacterium isolated from snow.</title>
        <authorList>
            <person name="Miyadera T."/>
            <person name="Kojima H."/>
            <person name="Fukui M."/>
        </authorList>
    </citation>
    <scope>NUCLEOTIDE SEQUENCE</scope>
    <source>
        <strain evidence="3">Zm11</strain>
    </source>
</reference>
<dbReference type="AlphaFoldDB" id="A0A8D5GE20"/>
<keyword evidence="4" id="KW-1185">Reference proteome</keyword>